<dbReference type="RefSeq" id="WP_193113576.1">
    <property type="nucleotide sequence ID" value="NZ_CP041165.1"/>
</dbReference>
<protein>
    <recommendedName>
        <fullName evidence="4">Conjugal transfer protein TraF</fullName>
    </recommendedName>
</protein>
<dbReference type="Proteomes" id="UP000593910">
    <property type="component" value="Chromosome"/>
</dbReference>
<keyword evidence="1" id="KW-0732">Signal</keyword>
<evidence type="ECO:0008006" key="4">
    <source>
        <dbReference type="Google" id="ProtNLM"/>
    </source>
</evidence>
<dbReference type="KEGG" id="smax:FJR03_11100"/>
<reference evidence="2 3" key="1">
    <citation type="submission" date="2019-06" db="EMBL/GenBank/DDBJ databases">
        <title>Sulfurimonas gotlandica sp. nov., a chemoautotrophic and psychrotolerant epsilonproteobacterium isolated from a pelagic redoxcline, and an emended description of the genus Sulfurimonas.</title>
        <authorList>
            <person name="Wang S."/>
            <person name="Jiang L."/>
            <person name="Shao Z."/>
        </authorList>
    </citation>
    <scope>NUCLEOTIDE SEQUENCE [LARGE SCALE GENOMIC DNA]</scope>
    <source>
        <strain evidence="2 3">B2</strain>
    </source>
</reference>
<dbReference type="Gene3D" id="2.40.160.60">
    <property type="entry name" value="Outer membrane protein transport protein (OMPP1/FadL/TodX)"/>
    <property type="match status" value="1"/>
</dbReference>
<dbReference type="AlphaFoldDB" id="A0A7M1AY24"/>
<dbReference type="EMBL" id="CP041165">
    <property type="protein sequence ID" value="QOP42255.1"/>
    <property type="molecule type" value="Genomic_DNA"/>
</dbReference>
<organism evidence="2 3">
    <name type="scientific">Sulfurimonas marina</name>
    <dbReference type="NCBI Taxonomy" id="2590551"/>
    <lineage>
        <taxon>Bacteria</taxon>
        <taxon>Pseudomonadati</taxon>
        <taxon>Campylobacterota</taxon>
        <taxon>Epsilonproteobacteria</taxon>
        <taxon>Campylobacterales</taxon>
        <taxon>Sulfurimonadaceae</taxon>
        <taxon>Sulfurimonas</taxon>
    </lineage>
</organism>
<gene>
    <name evidence="2" type="ORF">FJR03_11100</name>
</gene>
<accession>A0A7M1AY24</accession>
<proteinExistence type="predicted"/>
<feature type="signal peptide" evidence="1">
    <location>
        <begin position="1"/>
        <end position="18"/>
    </location>
</feature>
<feature type="chain" id="PRO_5032990453" description="Conjugal transfer protein TraF" evidence="1">
    <location>
        <begin position="19"/>
        <end position="393"/>
    </location>
</feature>
<evidence type="ECO:0000313" key="3">
    <source>
        <dbReference type="Proteomes" id="UP000593910"/>
    </source>
</evidence>
<keyword evidence="3" id="KW-1185">Reference proteome</keyword>
<evidence type="ECO:0000256" key="1">
    <source>
        <dbReference type="SAM" id="SignalP"/>
    </source>
</evidence>
<evidence type="ECO:0000313" key="2">
    <source>
        <dbReference type="EMBL" id="QOP42255.1"/>
    </source>
</evidence>
<name>A0A7M1AY24_9BACT</name>
<sequence length="393" mass="41884">MKKIISLALLTAATGVYADISTQEFLYKDPRIVGAGSANTAVGGYSTAVFYNPAGLINIKKSHGVEVELLGLTASASSGIKDFIDDLDEANTDQEVLDVAKKYSGDAFHANVSNYSSVSYHTEDDLAFSIGLLGAADLNLIPHANSGANGVLETHSRAYGGVVLGAAQKFDDVLPGNLTIGVGVKYITQYSYEAGLDAGEISSHNDDLETYIRDTYEEENSGFGVDIGLLYAPKISDAIDSLNTSIGFSVMNIGNLDFDAYGAQPMTCNAGLAIAPEVPFTDMFKLSVDYVDIFNAQQARAIDTVGGVTTYKNIDANYELMQHLRAGATIGLIDNSWFMMTLNGGLYQGAYTAGIDMQLAVLKLQAATYQEQLGATIGQLEDRRYVVGLGIGW</sequence>